<feature type="region of interest" description="Disordered" evidence="1">
    <location>
        <begin position="24"/>
        <end position="117"/>
    </location>
</feature>
<reference evidence="3 4" key="1">
    <citation type="submission" date="2007-06" db="EMBL/GenBank/DDBJ databases">
        <authorList>
            <person name="Shimkets L."/>
            <person name="Ferriera S."/>
            <person name="Johnson J."/>
            <person name="Kravitz S."/>
            <person name="Beeson K."/>
            <person name="Sutton G."/>
            <person name="Rogers Y.-H."/>
            <person name="Friedman R."/>
            <person name="Frazier M."/>
            <person name="Venter J.C."/>
        </authorList>
    </citation>
    <scope>NUCLEOTIDE SEQUENCE [LARGE SCALE GENOMIC DNA]</scope>
    <source>
        <strain evidence="3 4">SIR-1</strain>
    </source>
</reference>
<keyword evidence="4" id="KW-1185">Reference proteome</keyword>
<organism evidence="3 4">
    <name type="scientific">Plesiocystis pacifica SIR-1</name>
    <dbReference type="NCBI Taxonomy" id="391625"/>
    <lineage>
        <taxon>Bacteria</taxon>
        <taxon>Pseudomonadati</taxon>
        <taxon>Myxococcota</taxon>
        <taxon>Polyangia</taxon>
        <taxon>Nannocystales</taxon>
        <taxon>Nannocystaceae</taxon>
        <taxon>Plesiocystis</taxon>
    </lineage>
</organism>
<dbReference type="Gene3D" id="1.25.40.10">
    <property type="entry name" value="Tetratricopeptide repeat domain"/>
    <property type="match status" value="1"/>
</dbReference>
<gene>
    <name evidence="3" type="ORF">PPSIR1_02898</name>
</gene>
<accession>A6G950</accession>
<dbReference type="SUPFAM" id="SSF48452">
    <property type="entry name" value="TPR-like"/>
    <property type="match status" value="1"/>
</dbReference>
<dbReference type="EMBL" id="ABCS01000043">
    <property type="protein sequence ID" value="EDM77598.1"/>
    <property type="molecule type" value="Genomic_DNA"/>
</dbReference>
<protein>
    <submittedName>
        <fullName evidence="3">Uncharacterized protein</fullName>
    </submittedName>
</protein>
<dbReference type="AlphaFoldDB" id="A6G950"/>
<keyword evidence="2" id="KW-0732">Signal</keyword>
<proteinExistence type="predicted"/>
<feature type="signal peptide" evidence="2">
    <location>
        <begin position="1"/>
        <end position="23"/>
    </location>
</feature>
<dbReference type="InterPro" id="IPR011990">
    <property type="entry name" value="TPR-like_helical_dom_sf"/>
</dbReference>
<dbReference type="RefSeq" id="WP_006973245.1">
    <property type="nucleotide sequence ID" value="NZ_ABCS01000043.1"/>
</dbReference>
<dbReference type="Proteomes" id="UP000005801">
    <property type="component" value="Unassembled WGS sequence"/>
</dbReference>
<feature type="chain" id="PRO_5002697653" evidence="2">
    <location>
        <begin position="24"/>
        <end position="248"/>
    </location>
</feature>
<evidence type="ECO:0000313" key="3">
    <source>
        <dbReference type="EMBL" id="EDM77598.1"/>
    </source>
</evidence>
<feature type="compositionally biased region" description="Low complexity" evidence="1">
    <location>
        <begin position="59"/>
        <end position="70"/>
    </location>
</feature>
<comment type="caution">
    <text evidence="3">The sequence shown here is derived from an EMBL/GenBank/DDBJ whole genome shotgun (WGS) entry which is preliminary data.</text>
</comment>
<dbReference type="STRING" id="391625.PPSIR1_02898"/>
<sequence>MRRFAAPSMFILPLLLVLTPACKTEGESTDAKAEAGDAKAPAEGESRDAKAEGGDAKAPAEGGEVQAEAGAGDGTGGGETGAGGDTAGGEAGAGTGGETGETGGAAETGGTGDTGEDVVAGLFDAAKSLDTEDGDAKKALADAIAAGASKLDAAKAGNARGEALMTKGESERAEAFFTWSRDTHKLYAEPVYNLAKLSAYAGDLDLAKEHLAELEKRGNKKLMKKVGVEPAFAPLHDDPDVRKIYEVK</sequence>
<feature type="compositionally biased region" description="Gly residues" evidence="1">
    <location>
        <begin position="71"/>
        <end position="113"/>
    </location>
</feature>
<evidence type="ECO:0000313" key="4">
    <source>
        <dbReference type="Proteomes" id="UP000005801"/>
    </source>
</evidence>
<evidence type="ECO:0000256" key="2">
    <source>
        <dbReference type="SAM" id="SignalP"/>
    </source>
</evidence>
<name>A6G950_9BACT</name>
<dbReference type="OrthoDB" id="5520652at2"/>
<feature type="compositionally biased region" description="Basic and acidic residues" evidence="1">
    <location>
        <begin position="24"/>
        <end position="55"/>
    </location>
</feature>
<evidence type="ECO:0000256" key="1">
    <source>
        <dbReference type="SAM" id="MobiDB-lite"/>
    </source>
</evidence>